<evidence type="ECO:0000313" key="3">
    <source>
        <dbReference type="RefSeq" id="XP_015591879.1"/>
    </source>
</evidence>
<feature type="chain" id="PRO_5042483722" evidence="1">
    <location>
        <begin position="18"/>
        <end position="246"/>
    </location>
</feature>
<accession>A0AAJ7BQN3</accession>
<dbReference type="GeneID" id="107266173"/>
<gene>
    <name evidence="3" type="primary">LOC107266173</name>
</gene>
<reference evidence="3" key="1">
    <citation type="submission" date="2025-08" db="UniProtKB">
        <authorList>
            <consortium name="RefSeq"/>
        </authorList>
    </citation>
    <scope>IDENTIFICATION</scope>
</reference>
<keyword evidence="1" id="KW-0732">Signal</keyword>
<organism evidence="2 3">
    <name type="scientific">Cephus cinctus</name>
    <name type="common">Wheat stem sawfly</name>
    <dbReference type="NCBI Taxonomy" id="211228"/>
    <lineage>
        <taxon>Eukaryota</taxon>
        <taxon>Metazoa</taxon>
        <taxon>Ecdysozoa</taxon>
        <taxon>Arthropoda</taxon>
        <taxon>Hexapoda</taxon>
        <taxon>Insecta</taxon>
        <taxon>Pterygota</taxon>
        <taxon>Neoptera</taxon>
        <taxon>Endopterygota</taxon>
        <taxon>Hymenoptera</taxon>
        <taxon>Cephoidea</taxon>
        <taxon>Cephidae</taxon>
        <taxon>Cephus</taxon>
    </lineage>
</organism>
<keyword evidence="2" id="KW-1185">Reference proteome</keyword>
<feature type="signal peptide" evidence="1">
    <location>
        <begin position="1"/>
        <end position="17"/>
    </location>
</feature>
<dbReference type="Proteomes" id="UP000694920">
    <property type="component" value="Unplaced"/>
</dbReference>
<evidence type="ECO:0000256" key="1">
    <source>
        <dbReference type="SAM" id="SignalP"/>
    </source>
</evidence>
<sequence length="246" mass="28939">MWYLLPLLMAFLRTATSRTEPLLDMSSQGHRNDLPYSFENLNGPSDLHPLNLPASIPKPEIDLDRSNQPHEWLDSKFPSSVSRLEKLAALEELGDNRFINIDEQGESREEMEDTEFTRLSGLLTKILQEPGTWEAPLILVEEPNLWNDSEDRNESEDKFENEPTVWKRSRYYRRYPWKRQNSRSRNSYDYDSSRYLCTPTREDVFQLLVALHDARQGNKSRTVNFCNRRRPAGAVFTNIRFLGRRK</sequence>
<dbReference type="AlphaFoldDB" id="A0AAJ7BQN3"/>
<protein>
    <submittedName>
        <fullName evidence="3">Uncharacterized protein LOC107266173</fullName>
    </submittedName>
</protein>
<dbReference type="KEGG" id="ccin:107266173"/>
<dbReference type="RefSeq" id="XP_015591879.1">
    <property type="nucleotide sequence ID" value="XM_015736393.2"/>
</dbReference>
<name>A0AAJ7BQN3_CEPCN</name>
<evidence type="ECO:0000313" key="2">
    <source>
        <dbReference type="Proteomes" id="UP000694920"/>
    </source>
</evidence>
<proteinExistence type="predicted"/>